<feature type="compositionally biased region" description="Polar residues" evidence="1">
    <location>
        <begin position="236"/>
        <end position="257"/>
    </location>
</feature>
<sequence length="301" mass="32389">MAQLASFFKQLTEPNRTEVVTAVCEIFRNLGKKRESVGQGCLVQTKQSNEYCVVTADKVIPNGQLDTCEVEFTRGDSKLKRCFLKDIKKNVCYNSGLVIIIIDLESVKKQCKKTSSMLTESPLTITALEESKKQICYIGKKRFKLIVANGTIELPRPTPPTIPNGLVILQTASDSTDNNVFAIGIQSQLDGNQKTIWMNEILAGHRSLQGNQDPSASLATTALSMSEPPNPGSAGGTASNQTPTSGGDQQSLNTTAATHKPAGNEPQNPVLNSGTAAVDNTDDSHSSPTHNEEVLQAESNQ</sequence>
<evidence type="ECO:0000313" key="2">
    <source>
        <dbReference type="EMBL" id="KAK2569166.1"/>
    </source>
</evidence>
<dbReference type="EMBL" id="JARQWQ010000010">
    <property type="protein sequence ID" value="KAK2569166.1"/>
    <property type="molecule type" value="Genomic_DNA"/>
</dbReference>
<feature type="compositionally biased region" description="Basic and acidic residues" evidence="1">
    <location>
        <begin position="282"/>
        <end position="293"/>
    </location>
</feature>
<proteinExistence type="predicted"/>
<reference evidence="2" key="1">
    <citation type="journal article" date="2023" name="G3 (Bethesda)">
        <title>Whole genome assembly and annotation of the endangered Caribbean coral Acropora cervicornis.</title>
        <authorList>
            <person name="Selwyn J.D."/>
            <person name="Vollmer S.V."/>
        </authorList>
    </citation>
    <scope>NUCLEOTIDE SEQUENCE</scope>
    <source>
        <strain evidence="2">K2</strain>
    </source>
</reference>
<reference evidence="2" key="2">
    <citation type="journal article" date="2023" name="Science">
        <title>Genomic signatures of disease resistance in endangered staghorn corals.</title>
        <authorList>
            <person name="Vollmer S.V."/>
            <person name="Selwyn J.D."/>
            <person name="Despard B.A."/>
            <person name="Roesel C.L."/>
        </authorList>
    </citation>
    <scope>NUCLEOTIDE SEQUENCE</scope>
    <source>
        <strain evidence="2">K2</strain>
    </source>
</reference>
<dbReference type="AlphaFoldDB" id="A0AAD9QY02"/>
<comment type="caution">
    <text evidence="2">The sequence shown here is derived from an EMBL/GenBank/DDBJ whole genome shotgun (WGS) entry which is preliminary data.</text>
</comment>
<feature type="region of interest" description="Disordered" evidence="1">
    <location>
        <begin position="222"/>
        <end position="301"/>
    </location>
</feature>
<protein>
    <submittedName>
        <fullName evidence="2">Uncharacterized protein</fullName>
    </submittedName>
</protein>
<evidence type="ECO:0000256" key="1">
    <source>
        <dbReference type="SAM" id="MobiDB-lite"/>
    </source>
</evidence>
<dbReference type="Proteomes" id="UP001249851">
    <property type="component" value="Unassembled WGS sequence"/>
</dbReference>
<accession>A0AAD9QY02</accession>
<gene>
    <name evidence="2" type="ORF">P5673_006063</name>
</gene>
<keyword evidence="3" id="KW-1185">Reference proteome</keyword>
<feature type="compositionally biased region" description="Polar residues" evidence="1">
    <location>
        <begin position="265"/>
        <end position="275"/>
    </location>
</feature>
<evidence type="ECO:0000313" key="3">
    <source>
        <dbReference type="Proteomes" id="UP001249851"/>
    </source>
</evidence>
<name>A0AAD9QY02_ACRCE</name>
<organism evidence="2 3">
    <name type="scientific">Acropora cervicornis</name>
    <name type="common">Staghorn coral</name>
    <dbReference type="NCBI Taxonomy" id="6130"/>
    <lineage>
        <taxon>Eukaryota</taxon>
        <taxon>Metazoa</taxon>
        <taxon>Cnidaria</taxon>
        <taxon>Anthozoa</taxon>
        <taxon>Hexacorallia</taxon>
        <taxon>Scleractinia</taxon>
        <taxon>Astrocoeniina</taxon>
        <taxon>Acroporidae</taxon>
        <taxon>Acropora</taxon>
    </lineage>
</organism>
<feature type="non-terminal residue" evidence="2">
    <location>
        <position position="301"/>
    </location>
</feature>